<dbReference type="InterPro" id="IPR029066">
    <property type="entry name" value="PLP-binding_barrel"/>
</dbReference>
<dbReference type="SUPFAM" id="SSF50621">
    <property type="entry name" value="Alanine racemase C-terminal domain-like"/>
    <property type="match status" value="1"/>
</dbReference>
<dbReference type="PANTHER" id="PTHR43727">
    <property type="entry name" value="DIAMINOPIMELATE DECARBOXYLASE"/>
    <property type="match status" value="1"/>
</dbReference>
<dbReference type="AlphaFoldDB" id="A0A4R6V2X0"/>
<reference evidence="4 5" key="1">
    <citation type="submission" date="2019-03" db="EMBL/GenBank/DDBJ databases">
        <title>Genomic Encyclopedia of Type Strains, Phase IV (KMG-IV): sequencing the most valuable type-strain genomes for metagenomic binning, comparative biology and taxonomic classification.</title>
        <authorList>
            <person name="Goeker M."/>
        </authorList>
    </citation>
    <scope>NUCLEOTIDE SEQUENCE [LARGE SCALE GENOMIC DNA]</scope>
    <source>
        <strain evidence="4 5">DSM 46770</strain>
    </source>
</reference>
<evidence type="ECO:0000256" key="2">
    <source>
        <dbReference type="ARBA" id="ARBA00022898"/>
    </source>
</evidence>
<dbReference type="Proteomes" id="UP000295281">
    <property type="component" value="Unassembled WGS sequence"/>
</dbReference>
<dbReference type="Gene3D" id="3.20.20.10">
    <property type="entry name" value="Alanine racemase"/>
    <property type="match status" value="1"/>
</dbReference>
<organism evidence="4 5">
    <name type="scientific">Actinorugispora endophytica</name>
    <dbReference type="NCBI Taxonomy" id="1605990"/>
    <lineage>
        <taxon>Bacteria</taxon>
        <taxon>Bacillati</taxon>
        <taxon>Actinomycetota</taxon>
        <taxon>Actinomycetes</taxon>
        <taxon>Streptosporangiales</taxon>
        <taxon>Nocardiopsidaceae</taxon>
        <taxon>Actinorugispora</taxon>
    </lineage>
</organism>
<protein>
    <submittedName>
        <fullName evidence="4">Diaminopimelate decarboxylase</fullName>
    </submittedName>
</protein>
<comment type="cofactor">
    <cofactor evidence="1">
        <name>pyridoxal 5'-phosphate</name>
        <dbReference type="ChEBI" id="CHEBI:597326"/>
    </cofactor>
</comment>
<dbReference type="Gene3D" id="2.40.37.10">
    <property type="entry name" value="Lyase, Ornithine Decarboxylase, Chain A, domain 1"/>
    <property type="match status" value="1"/>
</dbReference>
<keyword evidence="5" id="KW-1185">Reference proteome</keyword>
<dbReference type="InterPro" id="IPR022644">
    <property type="entry name" value="De-COase2_N"/>
</dbReference>
<keyword evidence="2" id="KW-0663">Pyridoxal phosphate</keyword>
<dbReference type="InterPro" id="IPR009006">
    <property type="entry name" value="Ala_racemase/Decarboxylase_C"/>
</dbReference>
<dbReference type="GO" id="GO:0009089">
    <property type="term" value="P:lysine biosynthetic process via diaminopimelate"/>
    <property type="evidence" value="ECO:0007669"/>
    <property type="project" value="TreeGrafter"/>
</dbReference>
<evidence type="ECO:0000313" key="4">
    <source>
        <dbReference type="EMBL" id="TDQ54725.1"/>
    </source>
</evidence>
<evidence type="ECO:0000259" key="3">
    <source>
        <dbReference type="Pfam" id="PF02784"/>
    </source>
</evidence>
<proteinExistence type="predicted"/>
<evidence type="ECO:0000313" key="5">
    <source>
        <dbReference type="Proteomes" id="UP000295281"/>
    </source>
</evidence>
<dbReference type="RefSeq" id="WP_133739361.1">
    <property type="nucleotide sequence ID" value="NZ_SNYN01000001.1"/>
</dbReference>
<accession>A0A4R6V2X0</accession>
<sequence>MIELPRRVRDHALTLPPDRFPVWVCDLDLLDERTRGVRALLPPGVELHYRAQAAPDPGVITALAPRVDGFEAASGDELERVRAAAPGARTAFGGPGKTAAELARAVAVPGTVVHVESPDELRLLANAGEAVGRDVDVLLRVSPPPVGDGGPEAAPAGPDVFGMDPASLVACAAVLAASPRVRLRGFAVHVARPLPVDAMGSLTRELMAALRTWSALFDLADPCYAISGGMAADRFDWACYGRFLAALVRPGETLRITAGRSLTAGCGWYLTRVIDVKRTHGRAFAVVDGPSADVGDAVVVPRDDPAAWTAPWPRPALEAERVAVAGRSPASVPARPNEVDVDRLRPGDVLAFLSPGTPAPTVHYVTGDVRQSQESTPAP</sequence>
<dbReference type="OrthoDB" id="9802241at2"/>
<dbReference type="SUPFAM" id="SSF51419">
    <property type="entry name" value="PLP-binding barrel"/>
    <property type="match status" value="1"/>
</dbReference>
<dbReference type="Pfam" id="PF02784">
    <property type="entry name" value="Orn_Arg_deC_N"/>
    <property type="match status" value="1"/>
</dbReference>
<gene>
    <name evidence="4" type="ORF">EV190_10141</name>
</gene>
<dbReference type="PANTHER" id="PTHR43727:SF2">
    <property type="entry name" value="GROUP IV DECARBOXYLASE"/>
    <property type="match status" value="1"/>
</dbReference>
<evidence type="ECO:0000256" key="1">
    <source>
        <dbReference type="ARBA" id="ARBA00001933"/>
    </source>
</evidence>
<name>A0A4R6V2X0_9ACTN</name>
<comment type="caution">
    <text evidence="4">The sequence shown here is derived from an EMBL/GenBank/DDBJ whole genome shotgun (WGS) entry which is preliminary data.</text>
</comment>
<dbReference type="EMBL" id="SNYN01000001">
    <property type="protein sequence ID" value="TDQ54725.1"/>
    <property type="molecule type" value="Genomic_DNA"/>
</dbReference>
<feature type="domain" description="Orn/DAP/Arg decarboxylase 2 N-terminal" evidence="3">
    <location>
        <begin position="30"/>
        <end position="191"/>
    </location>
</feature>
<dbReference type="GO" id="GO:0008836">
    <property type="term" value="F:diaminopimelate decarboxylase activity"/>
    <property type="evidence" value="ECO:0007669"/>
    <property type="project" value="TreeGrafter"/>
</dbReference>